<gene>
    <name evidence="5" type="ORF">DFO73_114158</name>
</gene>
<evidence type="ECO:0000256" key="2">
    <source>
        <dbReference type="ARBA" id="ARBA00022741"/>
    </source>
</evidence>
<protein>
    <submittedName>
        <fullName evidence="5">Acyl-CoA synthetase (NDP forming)</fullName>
    </submittedName>
</protein>
<dbReference type="RefSeq" id="WP_110066922.1">
    <property type="nucleotide sequence ID" value="NZ_QGTW01000014.1"/>
</dbReference>
<dbReference type="GO" id="GO:0016874">
    <property type="term" value="F:ligase activity"/>
    <property type="evidence" value="ECO:0007669"/>
    <property type="project" value="UniProtKB-KW"/>
</dbReference>
<evidence type="ECO:0000256" key="1">
    <source>
        <dbReference type="ARBA" id="ARBA00022598"/>
    </source>
</evidence>
<dbReference type="SUPFAM" id="SSF52210">
    <property type="entry name" value="Succinyl-CoA synthetase domains"/>
    <property type="match status" value="2"/>
</dbReference>
<proteinExistence type="predicted"/>
<dbReference type="InterPro" id="IPR051538">
    <property type="entry name" value="Acyl-CoA_Synth/Transferase"/>
</dbReference>
<evidence type="ECO:0000313" key="6">
    <source>
        <dbReference type="Proteomes" id="UP000247150"/>
    </source>
</evidence>
<evidence type="ECO:0000313" key="5">
    <source>
        <dbReference type="EMBL" id="PWW20865.1"/>
    </source>
</evidence>
<comment type="caution">
    <text evidence="5">The sequence shown here is derived from an EMBL/GenBank/DDBJ whole genome shotgun (WGS) entry which is preliminary data.</text>
</comment>
<dbReference type="Proteomes" id="UP000247150">
    <property type="component" value="Unassembled WGS sequence"/>
</dbReference>
<dbReference type="PANTHER" id="PTHR43334:SF1">
    <property type="entry name" value="3-HYDROXYPROPIONATE--COA LIGASE [ADP-FORMING]"/>
    <property type="match status" value="1"/>
</dbReference>
<keyword evidence="1" id="KW-0436">Ligase</keyword>
<dbReference type="SUPFAM" id="SSF51735">
    <property type="entry name" value="NAD(P)-binding Rossmann-fold domains"/>
    <property type="match status" value="1"/>
</dbReference>
<sequence>MSKYDAIEKLLNPSSIAVVGASHNVQKHGGRLIENLLKHQYKGEIFPVNPRGGEIQGLTCYKSILDIPITPDLACLLIAPGLLMEALRECASKKIKMVLIHASGFAETGNEGGMLQQEIVDFAKEHNIRICGPNTIGIANVNQKVFASFSMSMTSKEIPMGGKISYITQSGAIGGAMLSQGWEKKISINKWISSGNEADLNASDYLEYAVDDPSTGTICIFLEGLADGESFKAALAKAANNKKPVIIYKNGRSEIGQKSVKSHTGVLAGNHEVYKAVFKQFGAVNAEDLDDLLDYAIAFDSPNKLKSSRIGIISTSGGACTIVADQCAKYGLHVPAISQKSIKKLADISPEFSTPQNPFDTTAQILNDPDSFKKSLEVFIEDENIDALVLMLTTIGGTIASKVSEDIIELSKKTEKPMYVAWTIAESLARDGMSKLRKAKIPLYPSAERAVKSLAAVRQHMAFLQEWEEKKEEYGSFLFAIQKEEISNS</sequence>
<dbReference type="InterPro" id="IPR036291">
    <property type="entry name" value="NAD(P)-bd_dom_sf"/>
</dbReference>
<dbReference type="Gene3D" id="3.40.50.261">
    <property type="entry name" value="Succinyl-CoA synthetase domains"/>
    <property type="match status" value="2"/>
</dbReference>
<name>A0A2V2ZLQ0_9BACI</name>
<dbReference type="GO" id="GO:0005524">
    <property type="term" value="F:ATP binding"/>
    <property type="evidence" value="ECO:0007669"/>
    <property type="project" value="UniProtKB-KW"/>
</dbReference>
<dbReference type="AlphaFoldDB" id="A0A2V2ZLQ0"/>
<feature type="domain" description="CoA-binding" evidence="4">
    <location>
        <begin position="10"/>
        <end position="105"/>
    </location>
</feature>
<keyword evidence="2" id="KW-0547">Nucleotide-binding</keyword>
<dbReference type="Gene3D" id="3.40.50.720">
    <property type="entry name" value="NAD(P)-binding Rossmann-like Domain"/>
    <property type="match status" value="1"/>
</dbReference>
<dbReference type="SMART" id="SM00881">
    <property type="entry name" value="CoA_binding"/>
    <property type="match status" value="1"/>
</dbReference>
<reference evidence="5 6" key="1">
    <citation type="submission" date="2018-05" db="EMBL/GenBank/DDBJ databases">
        <title>Freshwater and sediment microbial communities from various areas in North America, analyzing microbe dynamics in response to fracking.</title>
        <authorList>
            <person name="Lamendella R."/>
        </authorList>
    </citation>
    <scope>NUCLEOTIDE SEQUENCE [LARGE SCALE GENOMIC DNA]</scope>
    <source>
        <strain evidence="5 6">15_TX</strain>
    </source>
</reference>
<keyword evidence="3" id="KW-0067">ATP-binding</keyword>
<dbReference type="InterPro" id="IPR003781">
    <property type="entry name" value="CoA-bd"/>
</dbReference>
<organism evidence="5 6">
    <name type="scientific">Cytobacillus oceanisediminis</name>
    <dbReference type="NCBI Taxonomy" id="665099"/>
    <lineage>
        <taxon>Bacteria</taxon>
        <taxon>Bacillati</taxon>
        <taxon>Bacillota</taxon>
        <taxon>Bacilli</taxon>
        <taxon>Bacillales</taxon>
        <taxon>Bacillaceae</taxon>
        <taxon>Cytobacillus</taxon>
    </lineage>
</organism>
<evidence type="ECO:0000259" key="4">
    <source>
        <dbReference type="SMART" id="SM00881"/>
    </source>
</evidence>
<dbReference type="PANTHER" id="PTHR43334">
    <property type="entry name" value="ACETATE--COA LIGASE [ADP-FORMING]"/>
    <property type="match status" value="1"/>
</dbReference>
<accession>A0A2V2ZLQ0</accession>
<dbReference type="Pfam" id="PF13607">
    <property type="entry name" value="Succ_CoA_lig"/>
    <property type="match status" value="1"/>
</dbReference>
<dbReference type="OrthoDB" id="9807426at2"/>
<dbReference type="InterPro" id="IPR016102">
    <property type="entry name" value="Succinyl-CoA_synth-like"/>
</dbReference>
<dbReference type="InterPro" id="IPR032875">
    <property type="entry name" value="Succ_CoA_lig_flav_dom"/>
</dbReference>
<evidence type="ECO:0000256" key="3">
    <source>
        <dbReference type="ARBA" id="ARBA00022840"/>
    </source>
</evidence>
<dbReference type="EMBL" id="QGTW01000014">
    <property type="protein sequence ID" value="PWW20865.1"/>
    <property type="molecule type" value="Genomic_DNA"/>
</dbReference>
<dbReference type="Pfam" id="PF13380">
    <property type="entry name" value="CoA_binding_2"/>
    <property type="match status" value="1"/>
</dbReference>